<dbReference type="Proteomes" id="UP001438953">
    <property type="component" value="Unassembled WGS sequence"/>
</dbReference>
<feature type="domain" description="Calcineurin-like phosphoesterase" evidence="6">
    <location>
        <begin position="15"/>
        <end position="216"/>
    </location>
</feature>
<dbReference type="InterPro" id="IPR029052">
    <property type="entry name" value="Metallo-depent_PP-like"/>
</dbReference>
<dbReference type="EC" id="3.6.1.54" evidence="7"/>
<evidence type="ECO:0000256" key="4">
    <source>
        <dbReference type="ARBA" id="ARBA00023136"/>
    </source>
</evidence>
<keyword evidence="1" id="KW-1003">Cell membrane</keyword>
<dbReference type="InterPro" id="IPR043461">
    <property type="entry name" value="LpxH-like"/>
</dbReference>
<gene>
    <name evidence="7" type="ORF">VSX56_12965</name>
</gene>
<dbReference type="GO" id="GO:0016787">
    <property type="term" value="F:hydrolase activity"/>
    <property type="evidence" value="ECO:0007669"/>
    <property type="project" value="UniProtKB-KW"/>
</dbReference>
<evidence type="ECO:0000259" key="6">
    <source>
        <dbReference type="Pfam" id="PF00149"/>
    </source>
</evidence>
<evidence type="ECO:0000313" key="8">
    <source>
        <dbReference type="Proteomes" id="UP001438953"/>
    </source>
</evidence>
<evidence type="ECO:0000313" key="7">
    <source>
        <dbReference type="EMBL" id="MER5172685.1"/>
    </source>
</evidence>
<keyword evidence="4" id="KW-0472">Membrane</keyword>
<dbReference type="CDD" id="cd07398">
    <property type="entry name" value="MPP_YbbF-LpxH"/>
    <property type="match status" value="1"/>
</dbReference>
<dbReference type="PANTHER" id="PTHR34990:SF2">
    <property type="entry name" value="BLL8164 PROTEIN"/>
    <property type="match status" value="1"/>
</dbReference>
<protein>
    <submittedName>
        <fullName evidence="7">UDP-2,3-diacylglucosamine diphosphatase</fullName>
        <ecNumber evidence="7">3.6.1.54</ecNumber>
    </submittedName>
</protein>
<evidence type="ECO:0000256" key="2">
    <source>
        <dbReference type="ARBA" id="ARBA00022519"/>
    </source>
</evidence>
<dbReference type="RefSeq" id="WP_339111909.1">
    <property type="nucleotide sequence ID" value="NZ_JAYWLC010000010.1"/>
</dbReference>
<keyword evidence="5" id="KW-0464">Manganese</keyword>
<keyword evidence="8" id="KW-1185">Reference proteome</keyword>
<dbReference type="Pfam" id="PF00149">
    <property type="entry name" value="Metallophos"/>
    <property type="match status" value="1"/>
</dbReference>
<name>A0ABV1SIW0_9RHOB</name>
<keyword evidence="7" id="KW-0378">Hydrolase</keyword>
<keyword evidence="3" id="KW-0479">Metal-binding</keyword>
<proteinExistence type="predicted"/>
<dbReference type="PANTHER" id="PTHR34990">
    <property type="entry name" value="UDP-2,3-DIACYLGLUCOSAMINE HYDROLASE-RELATED"/>
    <property type="match status" value="1"/>
</dbReference>
<reference evidence="7 8" key="2">
    <citation type="submission" date="2024-06" db="EMBL/GenBank/DDBJ databases">
        <title>Thioclava kandeliae sp. nov. from a rhizosphere soil sample of Kandelia candel in a mangrove.</title>
        <authorList>
            <person name="Mu T."/>
        </authorList>
    </citation>
    <scope>NUCLEOTIDE SEQUENCE [LARGE SCALE GENOMIC DNA]</scope>
    <source>
        <strain evidence="7 8">CPCC 100088</strain>
    </source>
</reference>
<dbReference type="EMBL" id="JAYWLC010000010">
    <property type="protein sequence ID" value="MER5172685.1"/>
    <property type="molecule type" value="Genomic_DNA"/>
</dbReference>
<keyword evidence="2" id="KW-0997">Cell inner membrane</keyword>
<accession>A0ABV1SIW0</accession>
<organism evidence="7 8">
    <name type="scientific">Thioclava kandeliae</name>
    <dbReference type="NCBI Taxonomy" id="3070818"/>
    <lineage>
        <taxon>Bacteria</taxon>
        <taxon>Pseudomonadati</taxon>
        <taxon>Pseudomonadota</taxon>
        <taxon>Alphaproteobacteria</taxon>
        <taxon>Rhodobacterales</taxon>
        <taxon>Paracoccaceae</taxon>
        <taxon>Thioclava</taxon>
    </lineage>
</organism>
<dbReference type="InterPro" id="IPR004843">
    <property type="entry name" value="Calcineurin-like_PHP"/>
</dbReference>
<evidence type="ECO:0000256" key="1">
    <source>
        <dbReference type="ARBA" id="ARBA00022475"/>
    </source>
</evidence>
<dbReference type="SUPFAM" id="SSF56300">
    <property type="entry name" value="Metallo-dependent phosphatases"/>
    <property type="match status" value="1"/>
</dbReference>
<evidence type="ECO:0000256" key="5">
    <source>
        <dbReference type="ARBA" id="ARBA00023211"/>
    </source>
</evidence>
<dbReference type="Gene3D" id="3.60.21.10">
    <property type="match status" value="1"/>
</dbReference>
<reference evidence="7 8" key="1">
    <citation type="submission" date="2024-01" db="EMBL/GenBank/DDBJ databases">
        <authorList>
            <person name="Deng Y."/>
            <person name="Su J."/>
        </authorList>
    </citation>
    <scope>NUCLEOTIDE SEQUENCE [LARGE SCALE GENOMIC DNA]</scope>
    <source>
        <strain evidence="7 8">CPCC 100088</strain>
    </source>
</reference>
<evidence type="ECO:0000256" key="3">
    <source>
        <dbReference type="ARBA" id="ARBA00022723"/>
    </source>
</evidence>
<sequence>MTGSFIPPLRPRRVRTLFVSDLHLGAWGSQAGRFLEFLRQTEAETIYLVGDILDIWHGGKPNWSATHDAVMDELRARIRAGVRVVYLPGNHDAELRKRLGRQFQGMELVNEAIHQSADGRRFLVLHGDQCDARLLRFHFMTRLGSRLDAGLRRFDAWARRGLSRSFHREPERNLVEMLVTGVNMLMTAGNRYEGRLMELVRAREADGVVCGHFHKPALRNVEGLVYANCGDWIDSYTAMVETEDGRLELLELRPVAKRQSRKLPQPAEVRV</sequence>
<comment type="caution">
    <text evidence="7">The sequence shown here is derived from an EMBL/GenBank/DDBJ whole genome shotgun (WGS) entry which is preliminary data.</text>
</comment>